<dbReference type="RefSeq" id="WP_144001496.1">
    <property type="nucleotide sequence ID" value="NZ_CP040916.1"/>
</dbReference>
<proteinExistence type="predicted"/>
<evidence type="ECO:0000313" key="1">
    <source>
        <dbReference type="EMBL" id="QDQ09920.1"/>
    </source>
</evidence>
<dbReference type="InterPro" id="IPR009758">
    <property type="entry name" value="DUF1326"/>
</dbReference>
<organism evidence="1 2">
    <name type="scientific">Streptomyces spectabilis</name>
    <dbReference type="NCBI Taxonomy" id="68270"/>
    <lineage>
        <taxon>Bacteria</taxon>
        <taxon>Bacillati</taxon>
        <taxon>Actinomycetota</taxon>
        <taxon>Actinomycetes</taxon>
        <taxon>Kitasatosporales</taxon>
        <taxon>Streptomycetaceae</taxon>
        <taxon>Streptomyces</taxon>
    </lineage>
</organism>
<protein>
    <submittedName>
        <fullName evidence="1">DUF1326 domain-containing protein</fullName>
    </submittedName>
</protein>
<accession>A0A516R2Q2</accession>
<gene>
    <name evidence="1" type="ORF">FH965_04555</name>
</gene>
<dbReference type="PIRSF" id="PIRSF033303">
    <property type="entry name" value="UCP033303"/>
    <property type="match status" value="1"/>
</dbReference>
<evidence type="ECO:0000313" key="2">
    <source>
        <dbReference type="Proteomes" id="UP000316806"/>
    </source>
</evidence>
<name>A0A516R2Q2_STRST</name>
<dbReference type="Proteomes" id="UP000316806">
    <property type="component" value="Chromosome"/>
</dbReference>
<dbReference type="EMBL" id="CP040916">
    <property type="protein sequence ID" value="QDQ09920.1"/>
    <property type="molecule type" value="Genomic_DNA"/>
</dbReference>
<sequence>MCTTSATSQSAPATPTVVRAGGDGSLPDWHLRGEWFDVCSCSLPCPCTFAQAPTHGDCLFTLVWQIHEGHFGDVRLDGLGVVALGEFAGNMWVGDPNATMKVMLYIDAKGDQAQRDALQQIFAGHVGGWPGEFGALISELRDVQYAPVRFDAAEDLSYWRADVGDKVAVGAVALTGPTADPTRRVQLVNAPGAEVGPGQIATWGVVESDHAEGFDFSHEYRGGSSKHFPFDWRP</sequence>
<dbReference type="AlphaFoldDB" id="A0A516R2Q2"/>
<dbReference type="InterPro" id="IPR014581">
    <property type="entry name" value="UCP033303"/>
</dbReference>
<dbReference type="Pfam" id="PF07040">
    <property type="entry name" value="DUF1326"/>
    <property type="match status" value="1"/>
</dbReference>
<reference evidence="1 2" key="1">
    <citation type="journal article" date="2019" name="J. Ind. Microbiol. Biotechnol.">
        <title>The complete genomic sequence of Streptomyces spectabilis NRRL-2792 and identification of secondary metabolite biosynthetic gene clusters.</title>
        <authorList>
            <person name="Sinha A."/>
            <person name="Phillips-Salemka S."/>
            <person name="Niraula T.A."/>
            <person name="Short K.A."/>
            <person name="Niraula N.P."/>
        </authorList>
    </citation>
    <scope>NUCLEOTIDE SEQUENCE [LARGE SCALE GENOMIC DNA]</scope>
    <source>
        <strain evidence="1 2">NRRL 2792</strain>
    </source>
</reference>